<dbReference type="InterPro" id="IPR036250">
    <property type="entry name" value="AcylCo_DH-like_C"/>
</dbReference>
<evidence type="ECO:0000313" key="15">
    <source>
        <dbReference type="EMBL" id="SEH88789.1"/>
    </source>
</evidence>
<comment type="pathway">
    <text evidence="2">Siderophore biosynthesis; mycobactin biosynthesis.</text>
</comment>
<comment type="similarity">
    <text evidence="3 10">Belongs to the acyl-CoA dehydrogenase family.</text>
</comment>
<accession>A0A1H6LTI8</accession>
<evidence type="ECO:0000256" key="2">
    <source>
        <dbReference type="ARBA" id="ARBA00005102"/>
    </source>
</evidence>
<gene>
    <name evidence="15" type="ORF">SAMN04489835_5303</name>
</gene>
<dbReference type="GO" id="GO:0050660">
    <property type="term" value="F:flavin adenine dinucleotide binding"/>
    <property type="evidence" value="ECO:0007669"/>
    <property type="project" value="InterPro"/>
</dbReference>
<dbReference type="InterPro" id="IPR009075">
    <property type="entry name" value="AcylCo_DH/oxidase_C"/>
</dbReference>
<keyword evidence="5 10" id="KW-0274">FAD</keyword>
<proteinExistence type="inferred from homology"/>
<dbReference type="Gene3D" id="1.10.540.10">
    <property type="entry name" value="Acyl-CoA dehydrogenase/oxidase, N-terminal domain"/>
    <property type="match status" value="1"/>
</dbReference>
<dbReference type="Gene3D" id="1.20.140.10">
    <property type="entry name" value="Butyryl-CoA Dehydrogenase, subunit A, domain 3"/>
    <property type="match status" value="1"/>
</dbReference>
<dbReference type="InterPro" id="IPR050741">
    <property type="entry name" value="Acyl-CoA_dehydrogenase"/>
</dbReference>
<dbReference type="InterPro" id="IPR046373">
    <property type="entry name" value="Acyl-CoA_Oxase/DH_mid-dom_sf"/>
</dbReference>
<dbReference type="Gene3D" id="2.40.110.10">
    <property type="entry name" value="Butyryl-CoA Dehydrogenase, subunit A, domain 2"/>
    <property type="match status" value="1"/>
</dbReference>
<dbReference type="SUPFAM" id="SSF47203">
    <property type="entry name" value="Acyl-CoA dehydrogenase C-terminal domain-like"/>
    <property type="match status" value="1"/>
</dbReference>
<feature type="domain" description="Acyl-CoA dehydrogenase/oxidase C-terminal" evidence="12">
    <location>
        <begin position="221"/>
        <end position="365"/>
    </location>
</feature>
<dbReference type="InterPro" id="IPR037069">
    <property type="entry name" value="AcylCoA_DH/ox_N_sf"/>
</dbReference>
<keyword evidence="16" id="KW-1185">Reference proteome</keyword>
<evidence type="ECO:0000256" key="6">
    <source>
        <dbReference type="ARBA" id="ARBA00023002"/>
    </source>
</evidence>
<feature type="region of interest" description="Disordered" evidence="11">
    <location>
        <begin position="559"/>
        <end position="579"/>
    </location>
</feature>
<dbReference type="GO" id="GO:0005737">
    <property type="term" value="C:cytoplasm"/>
    <property type="evidence" value="ECO:0007669"/>
    <property type="project" value="TreeGrafter"/>
</dbReference>
<sequence>MTEYDELLDRVFDDRVTNWTAKAEENEKFPRELIEYLGESGVFAAKWPAGQQHPDVAKVIALARKLGTLGSAGIGVGVGLHDSAIAILRRFGKSEYLKDIAEQAIRGEAVLCIGASEQSGGSDLQIVGTEARSARDGFEVKGVKKFVSLSPIADHVMCVARSLDSDPNSKHGNVVVIAVPLAQCEVQTPYRKVGAGPLDTAAVHIDTWVPADALVARAGIGLAAISWGLAQERMSVAGLVSTSAQRVIGITLARMMTRRQFGHTLYEHQALRLRMADLQARVDMLRFALDGIAATGKLDLRTAAAMKVNAARLGEEVINECMHIFGGSGYLVDETPLGRWWRDMKLARVGGGTDEVLWELVAAGMKPDHDGYAEFNQLPRYRRRSVRSRQGVEGHPAVGHVVLAEEVAAGVLAHPAGAGVAVVGVEHDPLALRVELENVLNQARQQDWRDTAVHEPYLGDRGVQADVVRIGVVARRDRILGGPVQLDVYERLAAEAADERSRVLPGELGAQVPVPAMRRPGVLPRLDQVRAVHPLRDHLRVTVGVGEFDVVRRAQRRRRRSRDRADGIGDVGQLARQHG</sequence>
<dbReference type="GO" id="GO:0003995">
    <property type="term" value="F:acyl-CoA dehydrogenase activity"/>
    <property type="evidence" value="ECO:0007669"/>
    <property type="project" value="TreeGrafter"/>
</dbReference>
<evidence type="ECO:0000256" key="7">
    <source>
        <dbReference type="ARBA" id="ARBA00037085"/>
    </source>
</evidence>
<evidence type="ECO:0000259" key="14">
    <source>
        <dbReference type="Pfam" id="PF02771"/>
    </source>
</evidence>
<evidence type="ECO:0000313" key="16">
    <source>
        <dbReference type="Proteomes" id="UP000182915"/>
    </source>
</evidence>
<dbReference type="CDD" id="cd00567">
    <property type="entry name" value="ACAD"/>
    <property type="match status" value="1"/>
</dbReference>
<dbReference type="InterPro" id="IPR013786">
    <property type="entry name" value="AcylCoA_DH/ox_N"/>
</dbReference>
<dbReference type="GO" id="GO:0033539">
    <property type="term" value="P:fatty acid beta-oxidation using acyl-CoA dehydrogenase"/>
    <property type="evidence" value="ECO:0007669"/>
    <property type="project" value="TreeGrafter"/>
</dbReference>
<dbReference type="Pfam" id="PF02770">
    <property type="entry name" value="Acyl-CoA_dh_M"/>
    <property type="match status" value="1"/>
</dbReference>
<evidence type="ECO:0000259" key="12">
    <source>
        <dbReference type="Pfam" id="PF00441"/>
    </source>
</evidence>
<evidence type="ECO:0000256" key="3">
    <source>
        <dbReference type="ARBA" id="ARBA00009347"/>
    </source>
</evidence>
<dbReference type="SUPFAM" id="SSF56645">
    <property type="entry name" value="Acyl-CoA dehydrogenase NM domain-like"/>
    <property type="match status" value="1"/>
</dbReference>
<dbReference type="InterPro" id="IPR006091">
    <property type="entry name" value="Acyl-CoA_Oxase/DH_mid-dom"/>
</dbReference>
<evidence type="ECO:0000256" key="10">
    <source>
        <dbReference type="RuleBase" id="RU362125"/>
    </source>
</evidence>
<comment type="function">
    <text evidence="7">Catalyzes the dehydrogenation at the alpha-beta position of ACP-bound acyl chains. This results in the introduction of a double bond in the lipidic chain, which is further transferred to the epsilon-amino group of lysine residue in the mycobactin core by MbtK.</text>
</comment>
<evidence type="ECO:0000256" key="11">
    <source>
        <dbReference type="SAM" id="MobiDB-lite"/>
    </source>
</evidence>
<organism evidence="15 16">
    <name type="scientific">Mycolicibacterium rutilum</name>
    <name type="common">Mycobacterium rutilum</name>
    <dbReference type="NCBI Taxonomy" id="370526"/>
    <lineage>
        <taxon>Bacteria</taxon>
        <taxon>Bacillati</taxon>
        <taxon>Actinomycetota</taxon>
        <taxon>Actinomycetes</taxon>
        <taxon>Mycobacteriales</taxon>
        <taxon>Mycobacteriaceae</taxon>
        <taxon>Mycolicibacterium</taxon>
    </lineage>
</organism>
<feature type="domain" description="Acyl-CoA oxidase/dehydrogenase middle" evidence="13">
    <location>
        <begin position="112"/>
        <end position="206"/>
    </location>
</feature>
<dbReference type="InterPro" id="IPR009100">
    <property type="entry name" value="AcylCoA_DH/oxidase_NM_dom_sf"/>
</dbReference>
<dbReference type="PANTHER" id="PTHR48083">
    <property type="entry name" value="MEDIUM-CHAIN SPECIFIC ACYL-COA DEHYDROGENASE, MITOCHONDRIAL-RELATED"/>
    <property type="match status" value="1"/>
</dbReference>
<evidence type="ECO:0000256" key="9">
    <source>
        <dbReference type="ARBA" id="ARBA00042660"/>
    </source>
</evidence>
<keyword evidence="4 10" id="KW-0285">Flavoprotein</keyword>
<dbReference type="EMBL" id="LT629971">
    <property type="protein sequence ID" value="SEH88789.1"/>
    <property type="molecule type" value="Genomic_DNA"/>
</dbReference>
<dbReference type="Pfam" id="PF02771">
    <property type="entry name" value="Acyl-CoA_dh_N"/>
    <property type="match status" value="1"/>
</dbReference>
<dbReference type="PANTHER" id="PTHR48083:SF20">
    <property type="entry name" value="LONG-CHAIN SPECIFIC ACYL-COA DEHYDROGENASE, MITOCHONDRIAL"/>
    <property type="match status" value="1"/>
</dbReference>
<dbReference type="Pfam" id="PF00441">
    <property type="entry name" value="Acyl-CoA_dh_1"/>
    <property type="match status" value="1"/>
</dbReference>
<name>A0A1H6LTI8_MYCRU</name>
<feature type="domain" description="Acyl-CoA dehydrogenase/oxidase N-terminal" evidence="14">
    <location>
        <begin position="8"/>
        <end position="108"/>
    </location>
</feature>
<keyword evidence="6 10" id="KW-0560">Oxidoreductase</keyword>
<dbReference type="NCBIfam" id="NF037942">
    <property type="entry name" value="ac_ACP_DH_MbtN"/>
    <property type="match status" value="1"/>
</dbReference>
<evidence type="ECO:0000256" key="5">
    <source>
        <dbReference type="ARBA" id="ARBA00022827"/>
    </source>
</evidence>
<reference evidence="16" key="1">
    <citation type="submission" date="2016-10" db="EMBL/GenBank/DDBJ databases">
        <authorList>
            <person name="Varghese N."/>
            <person name="Submissions S."/>
        </authorList>
    </citation>
    <scope>NUCLEOTIDE SEQUENCE [LARGE SCALE GENOMIC DNA]</scope>
    <source>
        <strain evidence="16">DSM 45405</strain>
    </source>
</reference>
<protein>
    <recommendedName>
        <fullName evidence="8">Acyl-[acyl-carrier-protein] dehydrogenase MbtN</fullName>
    </recommendedName>
    <alternativeName>
        <fullName evidence="9">Mycobactin synthase protein N</fullName>
    </alternativeName>
</protein>
<evidence type="ECO:0000259" key="13">
    <source>
        <dbReference type="Pfam" id="PF02770"/>
    </source>
</evidence>
<evidence type="ECO:0000256" key="1">
    <source>
        <dbReference type="ARBA" id="ARBA00001974"/>
    </source>
</evidence>
<dbReference type="STRING" id="370526.SAMN04489835_5303"/>
<evidence type="ECO:0000256" key="8">
    <source>
        <dbReference type="ARBA" id="ARBA00040394"/>
    </source>
</evidence>
<comment type="cofactor">
    <cofactor evidence="1 10">
        <name>FAD</name>
        <dbReference type="ChEBI" id="CHEBI:57692"/>
    </cofactor>
</comment>
<dbReference type="Proteomes" id="UP000182915">
    <property type="component" value="Chromosome I"/>
</dbReference>
<dbReference type="AlphaFoldDB" id="A0A1H6LTI8"/>
<evidence type="ECO:0000256" key="4">
    <source>
        <dbReference type="ARBA" id="ARBA00022630"/>
    </source>
</evidence>